<evidence type="ECO:0000256" key="4">
    <source>
        <dbReference type="ARBA" id="ARBA00023242"/>
    </source>
</evidence>
<evidence type="ECO:0000256" key="1">
    <source>
        <dbReference type="ARBA" id="ARBA00004604"/>
    </source>
</evidence>
<gene>
    <name evidence="8" type="ORF">LSH36_8g10026</name>
</gene>
<dbReference type="EMBL" id="JAODUP010000008">
    <property type="protein sequence ID" value="KAK2169655.1"/>
    <property type="molecule type" value="Genomic_DNA"/>
</dbReference>
<feature type="compositionally biased region" description="Basic and acidic residues" evidence="5">
    <location>
        <begin position="506"/>
        <end position="521"/>
    </location>
</feature>
<keyword evidence="4" id="KW-0539">Nucleus</keyword>
<keyword evidence="3" id="KW-0175">Coiled coil</keyword>
<dbReference type="Pfam" id="PF25121">
    <property type="entry name" value="RRM_ESF1"/>
    <property type="match status" value="1"/>
</dbReference>
<feature type="compositionally biased region" description="Polar residues" evidence="5">
    <location>
        <begin position="648"/>
        <end position="658"/>
    </location>
</feature>
<feature type="compositionally biased region" description="Basic residues" evidence="5">
    <location>
        <begin position="522"/>
        <end position="531"/>
    </location>
</feature>
<feature type="region of interest" description="Disordered" evidence="5">
    <location>
        <begin position="1"/>
        <end position="25"/>
    </location>
</feature>
<evidence type="ECO:0008006" key="10">
    <source>
        <dbReference type="Google" id="ProtNLM"/>
    </source>
</evidence>
<dbReference type="Pfam" id="PF08159">
    <property type="entry name" value="NUC153"/>
    <property type="match status" value="1"/>
</dbReference>
<name>A0AAD9KEL0_9ANNE</name>
<keyword evidence="9" id="KW-1185">Reference proteome</keyword>
<feature type="region of interest" description="Disordered" evidence="5">
    <location>
        <begin position="456"/>
        <end position="552"/>
    </location>
</feature>
<feature type="region of interest" description="Disordered" evidence="5">
    <location>
        <begin position="376"/>
        <end position="401"/>
    </location>
</feature>
<feature type="compositionally biased region" description="Basic and acidic residues" evidence="5">
    <location>
        <begin position="659"/>
        <end position="680"/>
    </location>
</feature>
<reference evidence="8" key="1">
    <citation type="journal article" date="2023" name="Mol. Biol. Evol.">
        <title>Third-Generation Sequencing Reveals the Adaptive Role of the Epigenome in Three Deep-Sea Polychaetes.</title>
        <authorList>
            <person name="Perez M."/>
            <person name="Aroh O."/>
            <person name="Sun Y."/>
            <person name="Lan Y."/>
            <person name="Juniper S.K."/>
            <person name="Young C.R."/>
            <person name="Angers B."/>
            <person name="Qian P.Y."/>
        </authorList>
    </citation>
    <scope>NUCLEOTIDE SEQUENCE</scope>
    <source>
        <strain evidence="8">P08H-3</strain>
    </source>
</reference>
<dbReference type="InterPro" id="IPR012580">
    <property type="entry name" value="NUC153"/>
</dbReference>
<evidence type="ECO:0000259" key="7">
    <source>
        <dbReference type="Pfam" id="PF25121"/>
    </source>
</evidence>
<feature type="domain" description="NUC153" evidence="6">
    <location>
        <begin position="606"/>
        <end position="633"/>
    </location>
</feature>
<feature type="compositionally biased region" description="Basic and acidic residues" evidence="5">
    <location>
        <begin position="532"/>
        <end position="543"/>
    </location>
</feature>
<protein>
    <recommendedName>
        <fullName evidence="10">NUC153 domain-containing protein</fullName>
    </recommendedName>
</protein>
<evidence type="ECO:0000256" key="3">
    <source>
        <dbReference type="ARBA" id="ARBA00023054"/>
    </source>
</evidence>
<sequence>MDEIKKDSRFSHIARDPRFRQMKRKDRKVAIDRRFKDMFHDSRFKLKYSVDKRGRPLHVTTSEDLKRYYDVSESESEDEEAEVQPSKKCIKGKGKKFINEEDDKESTEDKSEIDSDKETQSESDLCKIDVTTGPDYARGEAEMSSSDDDDEEDDISEPQEELPWGEIDHDAPEAADVTHRLAACNMDWDRIKAHDLMVLFSSFIPPTGLIRSVAIYPSEFGAKRMKEEERNGPTELVTSKPDDPIIDEQEYHKEKLRIYQLNRLKYYYGVIECDSKETANHIYEECDGIEYEGSSNKIDLRFIPDDMTFDEKPREMVSDLPDHNSYKSSPFICSALQQTKVNLTWDETDPNRVAVTMRKFTKDDLEALDVQDYLASDSGDESGVYPQTEKPDFQQLSGDEDEETHINKYRSLLQGISSHDKAKNKDMDMEIIWEPGLKETTEGLVKKAKDKTGLTPWEKYLEKSKKKKMEKKVKRSDKNQHPDDDDDDNVISDDDVPSDIDLNDPYFREELDSIKVKEGSGSKKKKRKQKLTAKELEQQQREEAELELLMSDEEDTKKHFNLKELIQEEKQLKGKKKRKMRKLKEKIALHKATKEKEDDFQIDTDDHRFKELYENPLFNIDPTAPEFKKTKATEKVIEAKLKRRMTHLKQSPGESNLSCEKKQKCSREYGTDSSDRKSDPHLATLIKSVKAKTKYIQEKKKKTKKLR</sequence>
<organism evidence="8 9">
    <name type="scientific">Paralvinella palmiformis</name>
    <dbReference type="NCBI Taxonomy" id="53620"/>
    <lineage>
        <taxon>Eukaryota</taxon>
        <taxon>Metazoa</taxon>
        <taxon>Spiralia</taxon>
        <taxon>Lophotrochozoa</taxon>
        <taxon>Annelida</taxon>
        <taxon>Polychaeta</taxon>
        <taxon>Sedentaria</taxon>
        <taxon>Canalipalpata</taxon>
        <taxon>Terebellida</taxon>
        <taxon>Terebelliformia</taxon>
        <taxon>Alvinellidae</taxon>
        <taxon>Paralvinella</taxon>
    </lineage>
</organism>
<feature type="compositionally biased region" description="Basic residues" evidence="5">
    <location>
        <begin position="464"/>
        <end position="475"/>
    </location>
</feature>
<feature type="compositionally biased region" description="Basic and acidic residues" evidence="5">
    <location>
        <begin position="1"/>
        <end position="19"/>
    </location>
</feature>
<dbReference type="PANTHER" id="PTHR12202">
    <property type="entry name" value="ESF1 HOMOLOG"/>
    <property type="match status" value="1"/>
</dbReference>
<evidence type="ECO:0000256" key="2">
    <source>
        <dbReference type="ARBA" id="ARBA00009087"/>
    </source>
</evidence>
<dbReference type="Proteomes" id="UP001208570">
    <property type="component" value="Unassembled WGS sequence"/>
</dbReference>
<dbReference type="PANTHER" id="PTHR12202:SF0">
    <property type="entry name" value="ESF1 HOMOLOG"/>
    <property type="match status" value="1"/>
</dbReference>
<comment type="caution">
    <text evidence="8">The sequence shown here is derived from an EMBL/GenBank/DDBJ whole genome shotgun (WGS) entry which is preliminary data.</text>
</comment>
<dbReference type="InterPro" id="IPR056750">
    <property type="entry name" value="RRM_ESF1"/>
</dbReference>
<dbReference type="GO" id="GO:0005730">
    <property type="term" value="C:nucleolus"/>
    <property type="evidence" value="ECO:0007669"/>
    <property type="project" value="UniProtKB-SubCell"/>
</dbReference>
<feature type="compositionally biased region" description="Acidic residues" evidence="5">
    <location>
        <begin position="145"/>
        <end position="160"/>
    </location>
</feature>
<proteinExistence type="inferred from homology"/>
<feature type="region of interest" description="Disordered" evidence="5">
    <location>
        <begin position="645"/>
        <end position="684"/>
    </location>
</feature>
<evidence type="ECO:0000313" key="9">
    <source>
        <dbReference type="Proteomes" id="UP001208570"/>
    </source>
</evidence>
<evidence type="ECO:0000256" key="5">
    <source>
        <dbReference type="SAM" id="MobiDB-lite"/>
    </source>
</evidence>
<accession>A0AAD9KEL0</accession>
<evidence type="ECO:0000259" key="6">
    <source>
        <dbReference type="Pfam" id="PF08159"/>
    </source>
</evidence>
<evidence type="ECO:0000313" key="8">
    <source>
        <dbReference type="EMBL" id="KAK2169655.1"/>
    </source>
</evidence>
<dbReference type="GO" id="GO:0003723">
    <property type="term" value="F:RNA binding"/>
    <property type="evidence" value="ECO:0007669"/>
    <property type="project" value="TreeGrafter"/>
</dbReference>
<feature type="compositionally biased region" description="Acidic residues" evidence="5">
    <location>
        <begin position="72"/>
        <end position="82"/>
    </location>
</feature>
<feature type="domain" description="ESF1 RRM" evidence="7">
    <location>
        <begin position="178"/>
        <end position="316"/>
    </location>
</feature>
<dbReference type="GO" id="GO:0006364">
    <property type="term" value="P:rRNA processing"/>
    <property type="evidence" value="ECO:0007669"/>
    <property type="project" value="InterPro"/>
</dbReference>
<dbReference type="InterPro" id="IPR039754">
    <property type="entry name" value="Esf1"/>
</dbReference>
<feature type="region of interest" description="Disordered" evidence="5">
    <location>
        <begin position="55"/>
        <end position="167"/>
    </location>
</feature>
<comment type="subcellular location">
    <subcellularLocation>
        <location evidence="1">Nucleus</location>
        <location evidence="1">Nucleolus</location>
    </subcellularLocation>
</comment>
<feature type="compositionally biased region" description="Basic and acidic residues" evidence="5">
    <location>
        <begin position="107"/>
        <end position="127"/>
    </location>
</feature>
<feature type="compositionally biased region" description="Acidic residues" evidence="5">
    <location>
        <begin position="483"/>
        <end position="502"/>
    </location>
</feature>
<comment type="similarity">
    <text evidence="2">Belongs to the ESF1 family.</text>
</comment>
<feature type="compositionally biased region" description="Basic and acidic residues" evidence="5">
    <location>
        <begin position="61"/>
        <end position="70"/>
    </location>
</feature>
<dbReference type="AlphaFoldDB" id="A0AAD9KEL0"/>